<reference evidence="9 10" key="1">
    <citation type="submission" date="2015-04" db="EMBL/GenBank/DDBJ databases">
        <title>Microcin producing Clostridium sp. JC272T.</title>
        <authorList>
            <person name="Jyothsna T."/>
            <person name="Sasikala C."/>
            <person name="Ramana C."/>
        </authorList>
    </citation>
    <scope>NUCLEOTIDE SEQUENCE [LARGE SCALE GENOMIC DNA]</scope>
    <source>
        <strain evidence="9 10">JC272</strain>
    </source>
</reference>
<dbReference type="Gene3D" id="3.90.1150.10">
    <property type="entry name" value="Aspartate Aminotransferase, domain 1"/>
    <property type="match status" value="1"/>
</dbReference>
<dbReference type="InterPro" id="IPR015421">
    <property type="entry name" value="PyrdxlP-dep_Trfase_major"/>
</dbReference>
<dbReference type="PATRIC" id="fig|1629550.3.peg.800"/>
<dbReference type="GO" id="GO:0030170">
    <property type="term" value="F:pyridoxal phosphate binding"/>
    <property type="evidence" value="ECO:0007669"/>
    <property type="project" value="InterPro"/>
</dbReference>
<comment type="subunit">
    <text evidence="3">Homodimer.</text>
</comment>
<dbReference type="AlphaFoldDB" id="A0A0M3DHW9"/>
<dbReference type="Pfam" id="PF00155">
    <property type="entry name" value="Aminotran_1_2"/>
    <property type="match status" value="1"/>
</dbReference>
<keyword evidence="7" id="KW-0175">Coiled coil</keyword>
<dbReference type="GO" id="GO:0006520">
    <property type="term" value="P:amino acid metabolic process"/>
    <property type="evidence" value="ECO:0007669"/>
    <property type="project" value="InterPro"/>
</dbReference>
<comment type="caution">
    <text evidence="9">The sequence shown here is derived from an EMBL/GenBank/DDBJ whole genome shotgun (WGS) entry which is preliminary data.</text>
</comment>
<dbReference type="EMBL" id="LBBT01000147">
    <property type="protein sequence ID" value="KKY01746.1"/>
    <property type="molecule type" value="Genomic_DNA"/>
</dbReference>
<proteinExistence type="inferred from homology"/>
<dbReference type="CDD" id="cd00609">
    <property type="entry name" value="AAT_like"/>
    <property type="match status" value="1"/>
</dbReference>
<protein>
    <submittedName>
        <fullName evidence="9">Aspartate aminotransferase</fullName>
    </submittedName>
</protein>
<dbReference type="InterPro" id="IPR015424">
    <property type="entry name" value="PyrdxlP-dep_Trfase"/>
</dbReference>
<evidence type="ECO:0000313" key="10">
    <source>
        <dbReference type="Proteomes" id="UP000034407"/>
    </source>
</evidence>
<dbReference type="PANTHER" id="PTHR11879:SF22">
    <property type="entry name" value="ASPARTATE AMINOTRANSFERASE, MITOCHONDRIAL"/>
    <property type="match status" value="1"/>
</dbReference>
<gene>
    <name evidence="9" type="ORF">VN21_06775</name>
</gene>
<dbReference type="GO" id="GO:0042802">
    <property type="term" value="F:identical protein binding"/>
    <property type="evidence" value="ECO:0007669"/>
    <property type="project" value="TreeGrafter"/>
</dbReference>
<evidence type="ECO:0000259" key="8">
    <source>
        <dbReference type="Pfam" id="PF00155"/>
    </source>
</evidence>
<evidence type="ECO:0000256" key="5">
    <source>
        <dbReference type="ARBA" id="ARBA00022679"/>
    </source>
</evidence>
<dbReference type="InterPro" id="IPR004839">
    <property type="entry name" value="Aminotransferase_I/II_large"/>
</dbReference>
<keyword evidence="4 9" id="KW-0032">Aminotransferase</keyword>
<dbReference type="RefSeq" id="WP_046822587.1">
    <property type="nucleotide sequence ID" value="NZ_LBBT01000147.1"/>
</dbReference>
<organism evidence="9 10">
    <name type="scientific">Paraclostridium benzoelyticum</name>
    <dbReference type="NCBI Taxonomy" id="1629550"/>
    <lineage>
        <taxon>Bacteria</taxon>
        <taxon>Bacillati</taxon>
        <taxon>Bacillota</taxon>
        <taxon>Clostridia</taxon>
        <taxon>Peptostreptococcales</taxon>
        <taxon>Peptostreptococcaceae</taxon>
        <taxon>Paraclostridium</taxon>
    </lineage>
</organism>
<dbReference type="GO" id="GO:0008483">
    <property type="term" value="F:transaminase activity"/>
    <property type="evidence" value="ECO:0007669"/>
    <property type="project" value="UniProtKB-KW"/>
</dbReference>
<evidence type="ECO:0000256" key="4">
    <source>
        <dbReference type="ARBA" id="ARBA00022576"/>
    </source>
</evidence>
<dbReference type="InterPro" id="IPR000796">
    <property type="entry name" value="Asp_trans"/>
</dbReference>
<evidence type="ECO:0000256" key="2">
    <source>
        <dbReference type="ARBA" id="ARBA00007441"/>
    </source>
</evidence>
<dbReference type="Proteomes" id="UP000034407">
    <property type="component" value="Unassembled WGS sequence"/>
</dbReference>
<name>A0A0M3DHW9_9FIRM</name>
<accession>A0A0M3DHW9</accession>
<sequence length="415" mass="47354">MITSMAAKHAIWPQEEDMIFNLSKRAQICEKEKGKENVINATIGALMDDEGNLITLKSVYDEYKNLDNKQIAAYAQIAGQSDYIEAVKKACFKEFMPNSSIRVVASPGGSGSIKLAVFNYTENQETILVPDWYWGPYKIICEEINRNITNYELFNKEGNFNFESFKKQFMDLSKKQDRIFSIFNTPAHNPTGYTVSDEEWDKILNLCKQTVKDTNKKITLFVDVAYIDFSGKGANDTRRFFKKFENLPENILIIIGFSMSKGYTAYGMRSGACLCVSSNKDIADEFYYSCSHSARANWSNCNRGAMELLTRIINDEEKLKRYEDEKNSYKSVLKERAKAFVDEARDIGLDILPYRDGFFVSIPCKNPIKVCEKAIESNLYTIPLKMGVRFAVCAVNKEKCKIAPRILKEAIDLVD</sequence>
<evidence type="ECO:0000256" key="3">
    <source>
        <dbReference type="ARBA" id="ARBA00011738"/>
    </source>
</evidence>
<dbReference type="SUPFAM" id="SSF53383">
    <property type="entry name" value="PLP-dependent transferases"/>
    <property type="match status" value="1"/>
</dbReference>
<dbReference type="PANTHER" id="PTHR11879">
    <property type="entry name" value="ASPARTATE AMINOTRANSFERASE"/>
    <property type="match status" value="1"/>
</dbReference>
<evidence type="ECO:0000256" key="7">
    <source>
        <dbReference type="SAM" id="Coils"/>
    </source>
</evidence>
<comment type="cofactor">
    <cofactor evidence="1">
        <name>pyridoxal 5'-phosphate</name>
        <dbReference type="ChEBI" id="CHEBI:597326"/>
    </cofactor>
</comment>
<evidence type="ECO:0000256" key="6">
    <source>
        <dbReference type="ARBA" id="ARBA00022898"/>
    </source>
</evidence>
<dbReference type="OrthoDB" id="9766445at2"/>
<feature type="coiled-coil region" evidence="7">
    <location>
        <begin position="305"/>
        <end position="332"/>
    </location>
</feature>
<comment type="similarity">
    <text evidence="2">Belongs to the class-I pyridoxal-phosphate-dependent aminotransferase family.</text>
</comment>
<evidence type="ECO:0000256" key="1">
    <source>
        <dbReference type="ARBA" id="ARBA00001933"/>
    </source>
</evidence>
<keyword evidence="10" id="KW-1185">Reference proteome</keyword>
<keyword evidence="6" id="KW-0663">Pyridoxal phosphate</keyword>
<dbReference type="InterPro" id="IPR015422">
    <property type="entry name" value="PyrdxlP-dep_Trfase_small"/>
</dbReference>
<dbReference type="Gene3D" id="3.40.640.10">
    <property type="entry name" value="Type I PLP-dependent aspartate aminotransferase-like (Major domain)"/>
    <property type="match status" value="1"/>
</dbReference>
<feature type="domain" description="Aminotransferase class I/classII large" evidence="8">
    <location>
        <begin position="37"/>
        <end position="403"/>
    </location>
</feature>
<keyword evidence="5 9" id="KW-0808">Transferase</keyword>
<evidence type="ECO:0000313" key="9">
    <source>
        <dbReference type="EMBL" id="KKY01746.1"/>
    </source>
</evidence>